<dbReference type="Proteomes" id="UP001610432">
    <property type="component" value="Unassembled WGS sequence"/>
</dbReference>
<sequence>MDKRQKKADQALGKRLAAVLNTEHEKTTHDALDILSWRWEEEDDNAPLEDQVKWLKDRVHDLEVFVRNSIRASNFLDCDWGTINAHDPRGHFKSTFLETLNFAQKRQVIASLDGYIVQEDFDSIYNRVHPAQQREFVKTLAETFLNKTIIDAFFRHPFWYIDEDVHPDIKQGEVTWDGGSSFGKNLETLYSNFSNASNAVYIEYAQVWRTMTTRLCNVTVPILTRPVDLRFGEAMRARRGARCRALAANLLGNKIFLSLMKPTEETDRRLGNLADLLERISQSAVLIMSQPADVKFHTLKDLDDHFLTSSNTVEAAFFCVASSRSGGDRVLGITHPYVFSTLNDLEQKKEIITLRKYHNPYIE</sequence>
<accession>A0ABR4M032</accession>
<proteinExistence type="predicted"/>
<keyword evidence="2" id="KW-1185">Reference proteome</keyword>
<organism evidence="1 2">
    <name type="scientific">Aspergillus lucknowensis</name>
    <dbReference type="NCBI Taxonomy" id="176173"/>
    <lineage>
        <taxon>Eukaryota</taxon>
        <taxon>Fungi</taxon>
        <taxon>Dikarya</taxon>
        <taxon>Ascomycota</taxon>
        <taxon>Pezizomycotina</taxon>
        <taxon>Eurotiomycetes</taxon>
        <taxon>Eurotiomycetidae</taxon>
        <taxon>Eurotiales</taxon>
        <taxon>Aspergillaceae</taxon>
        <taxon>Aspergillus</taxon>
        <taxon>Aspergillus subgen. Nidulantes</taxon>
    </lineage>
</organism>
<dbReference type="RefSeq" id="XP_070889151.1">
    <property type="nucleotide sequence ID" value="XM_071034778.1"/>
</dbReference>
<gene>
    <name evidence="1" type="ORF">BJX67DRAFT_391428</name>
</gene>
<comment type="caution">
    <text evidence="1">The sequence shown here is derived from an EMBL/GenBank/DDBJ whole genome shotgun (WGS) entry which is preliminary data.</text>
</comment>
<dbReference type="EMBL" id="JBFXLQ010000007">
    <property type="protein sequence ID" value="KAL2870172.1"/>
    <property type="molecule type" value="Genomic_DNA"/>
</dbReference>
<evidence type="ECO:0000313" key="1">
    <source>
        <dbReference type="EMBL" id="KAL2870172.1"/>
    </source>
</evidence>
<name>A0ABR4M032_9EURO</name>
<evidence type="ECO:0000313" key="2">
    <source>
        <dbReference type="Proteomes" id="UP001610432"/>
    </source>
</evidence>
<reference evidence="1 2" key="1">
    <citation type="submission" date="2024-07" db="EMBL/GenBank/DDBJ databases">
        <title>Section-level genome sequencing and comparative genomics of Aspergillus sections Usti and Cavernicolus.</title>
        <authorList>
            <consortium name="Lawrence Berkeley National Laboratory"/>
            <person name="Nybo J.L."/>
            <person name="Vesth T.C."/>
            <person name="Theobald S."/>
            <person name="Frisvad J.C."/>
            <person name="Larsen T.O."/>
            <person name="Kjaerboelling I."/>
            <person name="Rothschild-Mancinelli K."/>
            <person name="Lyhne E.K."/>
            <person name="Kogle M.E."/>
            <person name="Barry K."/>
            <person name="Clum A."/>
            <person name="Na H."/>
            <person name="Ledsgaard L."/>
            <person name="Lin J."/>
            <person name="Lipzen A."/>
            <person name="Kuo A."/>
            <person name="Riley R."/>
            <person name="Mondo S."/>
            <person name="Labutti K."/>
            <person name="Haridas S."/>
            <person name="Pangalinan J."/>
            <person name="Salamov A.A."/>
            <person name="Simmons B.A."/>
            <person name="Magnuson J.K."/>
            <person name="Chen J."/>
            <person name="Drula E."/>
            <person name="Henrissat B."/>
            <person name="Wiebenga A."/>
            <person name="Lubbers R.J."/>
            <person name="Gomes A.C."/>
            <person name="Macurrencykelacurrency M.R."/>
            <person name="Stajich J."/>
            <person name="Grigoriev I.V."/>
            <person name="Mortensen U.H."/>
            <person name="De Vries R.P."/>
            <person name="Baker S.E."/>
            <person name="Andersen M.R."/>
        </authorList>
    </citation>
    <scope>NUCLEOTIDE SEQUENCE [LARGE SCALE GENOMIC DNA]</scope>
    <source>
        <strain evidence="1 2">CBS 449.75</strain>
    </source>
</reference>
<dbReference type="GeneID" id="98149850"/>
<protein>
    <submittedName>
        <fullName evidence="1">Uncharacterized protein</fullName>
    </submittedName>
</protein>